<accession>A0ACB8W8K2</accession>
<gene>
    <name evidence="1" type="ORF">L3Q82_001573</name>
</gene>
<comment type="caution">
    <text evidence="1">The sequence shown here is derived from an EMBL/GenBank/DDBJ whole genome shotgun (WGS) entry which is preliminary data.</text>
</comment>
<keyword evidence="2" id="KW-1185">Reference proteome</keyword>
<organism evidence="1 2">
    <name type="scientific">Scortum barcoo</name>
    <name type="common">barcoo grunter</name>
    <dbReference type="NCBI Taxonomy" id="214431"/>
    <lineage>
        <taxon>Eukaryota</taxon>
        <taxon>Metazoa</taxon>
        <taxon>Chordata</taxon>
        <taxon>Craniata</taxon>
        <taxon>Vertebrata</taxon>
        <taxon>Euteleostomi</taxon>
        <taxon>Actinopterygii</taxon>
        <taxon>Neopterygii</taxon>
        <taxon>Teleostei</taxon>
        <taxon>Neoteleostei</taxon>
        <taxon>Acanthomorphata</taxon>
        <taxon>Eupercaria</taxon>
        <taxon>Centrarchiformes</taxon>
        <taxon>Terapontoidei</taxon>
        <taxon>Terapontidae</taxon>
        <taxon>Scortum</taxon>
    </lineage>
</organism>
<sequence length="524" mass="58441">MMSLKSGLLAESTWALDTINILLYDDSTVSSFSLTQLPGFLELIVEYYRRCLIQIFGILEEYEVGTEGQRTLLRPLPRPLPDQPEEQEVQKEQPAAYSESNSQPVEEQRILRRSAEEMVATSFLLTAAPTTIAKEVKDDEAAVKRGEEVKEEHQELTEPRPQQASKYDKLPIRVEENSEEWEEVEERWAELSRPNGFISGLLHWKAGGGDTTTHIQTGESIPTNPPAEGKERRAGREGRSQEGGGDRPEEEGGGEETPPETQEGALSDHRGQRSPAQSPISQLEDEPRCWDEAPLSVTAESWQDSLAKRCVCISNIVRGLSFVPGNDADMSRHPGLVLILGRLVLLHHHHPRRKRTAPSYQREEEQGLACSRDEWWWDCLAALRENTLVTLANMAGQLDLSLYPESICLPILDGLLHWMVCPSAKAQDPFSSAGGFSSLTPQRLVLECLCKLSIQDCNVDLLLATPPFDRQQKLYATLVRLVGERKSQVCREMAVAVLSNLAQGDPTAHLASAPSPCRRAAWEL</sequence>
<evidence type="ECO:0000313" key="1">
    <source>
        <dbReference type="EMBL" id="KAI3363975.1"/>
    </source>
</evidence>
<name>A0ACB8W8K2_9TELE</name>
<reference evidence="1" key="1">
    <citation type="submission" date="2022-04" db="EMBL/GenBank/DDBJ databases">
        <title>Jade perch genome.</title>
        <authorList>
            <person name="Chao B."/>
        </authorList>
    </citation>
    <scope>NUCLEOTIDE SEQUENCE</scope>
    <source>
        <strain evidence="1">CB-2022</strain>
    </source>
</reference>
<evidence type="ECO:0000313" key="2">
    <source>
        <dbReference type="Proteomes" id="UP000831701"/>
    </source>
</evidence>
<dbReference type="Proteomes" id="UP000831701">
    <property type="component" value="Chromosome 13"/>
</dbReference>
<protein>
    <submittedName>
        <fullName evidence="1">Uncharacterized protein</fullName>
    </submittedName>
</protein>
<dbReference type="EMBL" id="CM041543">
    <property type="protein sequence ID" value="KAI3363975.1"/>
    <property type="molecule type" value="Genomic_DNA"/>
</dbReference>
<proteinExistence type="predicted"/>